<feature type="coiled-coil region" evidence="1">
    <location>
        <begin position="32"/>
        <end position="94"/>
    </location>
</feature>
<organism evidence="3">
    <name type="scientific">marine sediment metagenome</name>
    <dbReference type="NCBI Taxonomy" id="412755"/>
    <lineage>
        <taxon>unclassified sequences</taxon>
        <taxon>metagenomes</taxon>
        <taxon>ecological metagenomes</taxon>
    </lineage>
</organism>
<evidence type="ECO:0000256" key="2">
    <source>
        <dbReference type="SAM" id="MobiDB-lite"/>
    </source>
</evidence>
<proteinExistence type="predicted"/>
<feature type="compositionally biased region" description="Basic and acidic residues" evidence="2">
    <location>
        <begin position="237"/>
        <end position="250"/>
    </location>
</feature>
<sequence length="277" mass="31140">MQADLRGAERRHADHLTAIENTPDAAADPTLVQELRDECDRLSRKLTTAEAKLNDTLAGGNQDPRTRDDLQRRFEMAVEEVREQKRTIAELENKLKSRGASGGSVSPSGVGGGLNWEAQKERLLASLEADGDQDEEAAEERTSIEGTIRITDQIVAQKDREINDLKQRIDLHGAGADASHSAAVAELLDRDEVIRQEREKLTQLQVEWRQKIGEAEIEISVQRAKLARDRAELEDKVRQYQHEQDNRSYSEDTSETSKPTRGKWLARLGLKDLDEGK</sequence>
<gene>
    <name evidence="3" type="ORF">S01H1_03704</name>
</gene>
<feature type="region of interest" description="Disordered" evidence="2">
    <location>
        <begin position="1"/>
        <end position="30"/>
    </location>
</feature>
<keyword evidence="1" id="KW-0175">Coiled coil</keyword>
<reference evidence="3" key="1">
    <citation type="journal article" date="2014" name="Front. Microbiol.">
        <title>High frequency of phylogenetically diverse reductive dehalogenase-homologous genes in deep subseafloor sedimentary metagenomes.</title>
        <authorList>
            <person name="Kawai M."/>
            <person name="Futagami T."/>
            <person name="Toyoda A."/>
            <person name="Takaki Y."/>
            <person name="Nishi S."/>
            <person name="Hori S."/>
            <person name="Arai W."/>
            <person name="Tsubouchi T."/>
            <person name="Morono Y."/>
            <person name="Uchiyama I."/>
            <person name="Ito T."/>
            <person name="Fujiyama A."/>
            <person name="Inagaki F."/>
            <person name="Takami H."/>
        </authorList>
    </citation>
    <scope>NUCLEOTIDE SEQUENCE</scope>
    <source>
        <strain evidence="3">Expedition CK06-06</strain>
    </source>
</reference>
<accession>X0SUF3</accession>
<evidence type="ECO:0000313" key="3">
    <source>
        <dbReference type="EMBL" id="GAF79542.1"/>
    </source>
</evidence>
<feature type="compositionally biased region" description="Basic and acidic residues" evidence="2">
    <location>
        <begin position="1"/>
        <end position="17"/>
    </location>
</feature>
<feature type="region of interest" description="Disordered" evidence="2">
    <location>
        <begin position="94"/>
        <end position="113"/>
    </location>
</feature>
<dbReference type="EMBL" id="BARS01001998">
    <property type="protein sequence ID" value="GAF79542.1"/>
    <property type="molecule type" value="Genomic_DNA"/>
</dbReference>
<evidence type="ECO:0000256" key="1">
    <source>
        <dbReference type="SAM" id="Coils"/>
    </source>
</evidence>
<feature type="region of interest" description="Disordered" evidence="2">
    <location>
        <begin position="237"/>
        <end position="263"/>
    </location>
</feature>
<comment type="caution">
    <text evidence="3">The sequence shown here is derived from an EMBL/GenBank/DDBJ whole genome shotgun (WGS) entry which is preliminary data.</text>
</comment>
<name>X0SUF3_9ZZZZ</name>
<dbReference type="AlphaFoldDB" id="X0SUF3"/>
<protein>
    <submittedName>
        <fullName evidence="3">Uncharacterized protein</fullName>
    </submittedName>
</protein>